<dbReference type="GO" id="GO:0072380">
    <property type="term" value="C:TRC complex"/>
    <property type="evidence" value="ECO:0007669"/>
    <property type="project" value="TreeGrafter"/>
</dbReference>
<accession>A0A8H6FCW9</accession>
<keyword evidence="4 13" id="KW-0732">Signal</keyword>
<dbReference type="GeneID" id="59328693"/>
<dbReference type="InterPro" id="IPR021109">
    <property type="entry name" value="Peptidase_aspartic_dom_sf"/>
</dbReference>
<feature type="chain" id="PRO_5034537380" description="Probable aspartic-type endopeptidase OPSB" evidence="13">
    <location>
        <begin position="21"/>
        <end position="868"/>
    </location>
</feature>
<evidence type="ECO:0000256" key="7">
    <source>
        <dbReference type="ARBA" id="ARBA00067536"/>
    </source>
</evidence>
<evidence type="ECO:0000256" key="13">
    <source>
        <dbReference type="SAM" id="SignalP"/>
    </source>
</evidence>
<evidence type="ECO:0000256" key="8">
    <source>
        <dbReference type="ARBA" id="ARBA00068059"/>
    </source>
</evidence>
<evidence type="ECO:0000313" key="15">
    <source>
        <dbReference type="EMBL" id="KAF6223431.1"/>
    </source>
</evidence>
<comment type="caution">
    <text evidence="15">The sequence shown here is derived from an EMBL/GenBank/DDBJ whole genome shotgun (WGS) entry which is preliminary data.</text>
</comment>
<dbReference type="PANTHER" id="PTHR12875:SF0">
    <property type="entry name" value="GOLGI TO ER TRAFFIC PROTEIN 4 HOMOLOG"/>
    <property type="match status" value="1"/>
</dbReference>
<feature type="disulfide bond" evidence="10">
    <location>
        <begin position="318"/>
        <end position="377"/>
    </location>
</feature>
<comment type="similarity">
    <text evidence="1">Belongs to the GET4 family.</text>
</comment>
<dbReference type="InterPro" id="IPR001969">
    <property type="entry name" value="Aspartic_peptidase_AS"/>
</dbReference>
<evidence type="ECO:0000256" key="11">
    <source>
        <dbReference type="RuleBase" id="RU000454"/>
    </source>
</evidence>
<dbReference type="InterPro" id="IPR001461">
    <property type="entry name" value="Aspartic_peptidase_A1"/>
</dbReference>
<feature type="active site" evidence="9">
    <location>
        <position position="283"/>
    </location>
</feature>
<name>A0A8H6FCW9_9LECA</name>
<evidence type="ECO:0000256" key="4">
    <source>
        <dbReference type="ARBA" id="ARBA00022729"/>
    </source>
</evidence>
<evidence type="ECO:0000256" key="6">
    <source>
        <dbReference type="ARBA" id="ARBA00022801"/>
    </source>
</evidence>
<feature type="domain" description="Peptidase A1" evidence="14">
    <location>
        <begin position="68"/>
        <end position="413"/>
    </location>
</feature>
<dbReference type="Pfam" id="PF04190">
    <property type="entry name" value="GET4"/>
    <property type="match status" value="1"/>
</dbReference>
<evidence type="ECO:0000256" key="12">
    <source>
        <dbReference type="SAM" id="MobiDB-lite"/>
    </source>
</evidence>
<evidence type="ECO:0000313" key="16">
    <source>
        <dbReference type="Proteomes" id="UP000593566"/>
    </source>
</evidence>
<dbReference type="GO" id="GO:0004190">
    <property type="term" value="F:aspartic-type endopeptidase activity"/>
    <property type="evidence" value="ECO:0007669"/>
    <property type="project" value="UniProtKB-KW"/>
</dbReference>
<dbReference type="InterPro" id="IPR011990">
    <property type="entry name" value="TPR-like_helical_dom_sf"/>
</dbReference>
<dbReference type="Proteomes" id="UP000593566">
    <property type="component" value="Unassembled WGS sequence"/>
</dbReference>
<feature type="region of interest" description="Disordered" evidence="12">
    <location>
        <begin position="849"/>
        <end position="868"/>
    </location>
</feature>
<evidence type="ECO:0000256" key="1">
    <source>
        <dbReference type="ARBA" id="ARBA00005351"/>
    </source>
</evidence>
<feature type="signal peptide" evidence="13">
    <location>
        <begin position="1"/>
        <end position="20"/>
    </location>
</feature>
<dbReference type="InterPro" id="IPR007317">
    <property type="entry name" value="GET4"/>
</dbReference>
<feature type="active site" evidence="9">
    <location>
        <position position="86"/>
    </location>
</feature>
<evidence type="ECO:0000256" key="2">
    <source>
        <dbReference type="ARBA" id="ARBA00007447"/>
    </source>
</evidence>
<evidence type="ECO:0000259" key="14">
    <source>
        <dbReference type="PROSITE" id="PS51767"/>
    </source>
</evidence>
<reference evidence="15 16" key="1">
    <citation type="journal article" date="2020" name="Genomics">
        <title>Complete, high-quality genomes from long-read metagenomic sequencing of two wolf lichen thalli reveals enigmatic genome architecture.</title>
        <authorList>
            <person name="McKenzie S.K."/>
            <person name="Walston R.F."/>
            <person name="Allen J.L."/>
        </authorList>
    </citation>
    <scope>NUCLEOTIDE SEQUENCE [LARGE SCALE GENOMIC DNA]</scope>
    <source>
        <strain evidence="15">WasteWater1</strain>
    </source>
</reference>
<dbReference type="GO" id="GO:0045048">
    <property type="term" value="P:protein insertion into ER membrane"/>
    <property type="evidence" value="ECO:0007669"/>
    <property type="project" value="InterPro"/>
</dbReference>
<dbReference type="RefSeq" id="XP_037152648.1">
    <property type="nucleotide sequence ID" value="XM_037291213.1"/>
</dbReference>
<dbReference type="Pfam" id="PF00026">
    <property type="entry name" value="Asp"/>
    <property type="match status" value="2"/>
</dbReference>
<dbReference type="PROSITE" id="PS00141">
    <property type="entry name" value="ASP_PROTEASE"/>
    <property type="match status" value="1"/>
</dbReference>
<keyword evidence="6 11" id="KW-0378">Hydrolase</keyword>
<dbReference type="PROSITE" id="PS51767">
    <property type="entry name" value="PEPTIDASE_A1"/>
    <property type="match status" value="1"/>
</dbReference>
<dbReference type="PANTHER" id="PTHR12875">
    <property type="entry name" value="GOLGI TO ER TRAFFIC PROTEIN 4 HOMOLOG"/>
    <property type="match status" value="1"/>
</dbReference>
<dbReference type="PRINTS" id="PR00792">
    <property type="entry name" value="PEPSIN"/>
</dbReference>
<dbReference type="SUPFAM" id="SSF50630">
    <property type="entry name" value="Acid proteases"/>
    <property type="match status" value="1"/>
</dbReference>
<comment type="similarity">
    <text evidence="2 11">Belongs to the peptidase A1 family.</text>
</comment>
<evidence type="ECO:0000256" key="3">
    <source>
        <dbReference type="ARBA" id="ARBA00022670"/>
    </source>
</evidence>
<evidence type="ECO:0000256" key="5">
    <source>
        <dbReference type="ARBA" id="ARBA00022750"/>
    </source>
</evidence>
<dbReference type="GO" id="GO:0006508">
    <property type="term" value="P:proteolysis"/>
    <property type="evidence" value="ECO:0007669"/>
    <property type="project" value="UniProtKB-KW"/>
</dbReference>
<evidence type="ECO:0000256" key="9">
    <source>
        <dbReference type="PIRSR" id="PIRSR601461-1"/>
    </source>
</evidence>
<dbReference type="Gene3D" id="2.40.70.10">
    <property type="entry name" value="Acid Proteases"/>
    <property type="match status" value="2"/>
</dbReference>
<keyword evidence="16" id="KW-1185">Reference proteome</keyword>
<dbReference type="CDD" id="cd05474">
    <property type="entry name" value="SAP_like"/>
    <property type="match status" value="1"/>
</dbReference>
<organism evidence="15 16">
    <name type="scientific">Letharia lupina</name>
    <dbReference type="NCBI Taxonomy" id="560253"/>
    <lineage>
        <taxon>Eukaryota</taxon>
        <taxon>Fungi</taxon>
        <taxon>Dikarya</taxon>
        <taxon>Ascomycota</taxon>
        <taxon>Pezizomycotina</taxon>
        <taxon>Lecanoromycetes</taxon>
        <taxon>OSLEUM clade</taxon>
        <taxon>Lecanoromycetidae</taxon>
        <taxon>Lecanorales</taxon>
        <taxon>Lecanorineae</taxon>
        <taxon>Parmeliaceae</taxon>
        <taxon>Letharia</taxon>
    </lineage>
</organism>
<proteinExistence type="inferred from homology"/>
<dbReference type="FunFam" id="2.40.70.10:FF:000011">
    <property type="entry name" value="Aspartic protease"/>
    <property type="match status" value="1"/>
</dbReference>
<keyword evidence="10" id="KW-1015">Disulfide bond</keyword>
<keyword evidence="3 11" id="KW-0645">Protease</keyword>
<evidence type="ECO:0000256" key="10">
    <source>
        <dbReference type="PIRSR" id="PIRSR601461-2"/>
    </source>
</evidence>
<dbReference type="InterPro" id="IPR033121">
    <property type="entry name" value="PEPTIDASE_A1"/>
</dbReference>
<protein>
    <recommendedName>
        <fullName evidence="8">Probable aspartic-type endopeptidase OPSB</fullName>
    </recommendedName>
    <alternativeName>
        <fullName evidence="7">Probable aspartic-type endopeptidase opsB</fullName>
    </alternativeName>
</protein>
<gene>
    <name evidence="15" type="ORF">HO133_000274</name>
</gene>
<dbReference type="Gene3D" id="1.25.40.10">
    <property type="entry name" value="Tetratricopeptide repeat domain"/>
    <property type="match status" value="1"/>
</dbReference>
<dbReference type="InterPro" id="IPR033876">
    <property type="entry name" value="SAP-like"/>
</dbReference>
<sequence length="868" mass="92572">MRSCFLTALAVGFLASSSAAIHLFQRDASPAVVRLGTYRKAVQDPVKRDGLRRRQTLTETLDNGETLYYANVSLGTPAQSLRLHIDTGSSDLWANVKSSEICTDRGSPCSAGGTYDANSSSTYKFVNSDFNVSYVDGSGAGGDYATDTISIGGQTLTSLQFGIGYQSTSTDGILGVGYTADEAQVNAANLKSYPNLPQAMANAGLIKSNAYSLYLDDLEANTGSIIFGGVDTDKYTGQLQTLPIQKEFDEYAEIIITLSGVSIINGGRTQNLNTDLPTAVILDSGSSLTYLPNDLTSAIYTALDVQYSQQDGAAFVSCDLASENVTLDFTFTSPIISIPVRELVLSVSSAEESRETPNSGDNGEGSYGFSGSDENICLFGVAPSQGSTSVLGDTFLRSAYVVYDLANNEISLAQTDFNSTTSHVLEIGTGTASVPDATPVTSAIEASVSQSGGARIAGVSGTVTGGSIPTGRSGAVSSHVPYKILGGAAGLWAALAYYQKSPVLADFLSSLRILPRRGKRISEGNYYEAHQQLRVVASRYVKSSDWDSATDILYGGALALLKAGQGGSGGDLGCFLVEVLGKAEKGCGTGEKGACEFGVVEATKQERRGVRRLEDWRTSYKDYGVLIYGRDTGKLLTLLRAFPPNEPTKKRFVSEMVAWSGKAGDYPNGDPELHHVAGTLFAEEGEPYDAERHLALGTKDSAEQLAKVEYEWYTQDESHTAALYAARAVFPYLLTSNLRSANKAYLIFTSRLSSSNRSLSVQEVSSTSSDMRVYPSLPLLNFLGLLLLAVQRGSSDLYKQLAKHYAPYVKEVGTWDDALAQIGEMYFGIRIPRPGNPLMDVMGSLMGFGGSPKPKPRKVDAPVPPAVD</sequence>
<dbReference type="EMBL" id="JACCJB010000010">
    <property type="protein sequence ID" value="KAF6223431.1"/>
    <property type="molecule type" value="Genomic_DNA"/>
</dbReference>
<dbReference type="AlphaFoldDB" id="A0A8H6FCW9"/>
<keyword evidence="5 11" id="KW-0064">Aspartyl protease</keyword>